<keyword evidence="2 6" id="KW-0378">Hydrolase</keyword>
<dbReference type="PANTHER" id="PTHR43788">
    <property type="entry name" value="DNA2/NAM7 HELICASE FAMILY MEMBER"/>
    <property type="match status" value="1"/>
</dbReference>
<dbReference type="InterPro" id="IPR041679">
    <property type="entry name" value="DNA2/NAM7-like_C"/>
</dbReference>
<evidence type="ECO:0000313" key="7">
    <source>
        <dbReference type="Proteomes" id="UP000807342"/>
    </source>
</evidence>
<keyword evidence="7" id="KW-1185">Reference proteome</keyword>
<dbReference type="GO" id="GO:0043139">
    <property type="term" value="F:5'-3' DNA helicase activity"/>
    <property type="evidence" value="ECO:0007669"/>
    <property type="project" value="TreeGrafter"/>
</dbReference>
<dbReference type="InterPro" id="IPR050534">
    <property type="entry name" value="Coronavir_polyprotein_1ab"/>
</dbReference>
<keyword evidence="1" id="KW-0547">Nucleotide-binding</keyword>
<dbReference type="SUPFAM" id="SSF52540">
    <property type="entry name" value="P-loop containing nucleoside triphosphate hydrolases"/>
    <property type="match status" value="1"/>
</dbReference>
<dbReference type="PANTHER" id="PTHR43788:SF8">
    <property type="entry name" value="DNA-BINDING PROTEIN SMUBP-2"/>
    <property type="match status" value="1"/>
</dbReference>
<proteinExistence type="predicted"/>
<evidence type="ECO:0000259" key="5">
    <source>
        <dbReference type="Pfam" id="PF13087"/>
    </source>
</evidence>
<dbReference type="GO" id="GO:0005524">
    <property type="term" value="F:ATP binding"/>
    <property type="evidence" value="ECO:0007669"/>
    <property type="project" value="UniProtKB-KW"/>
</dbReference>
<evidence type="ECO:0000256" key="3">
    <source>
        <dbReference type="ARBA" id="ARBA00022806"/>
    </source>
</evidence>
<dbReference type="GO" id="GO:0016787">
    <property type="term" value="F:hydrolase activity"/>
    <property type="evidence" value="ECO:0007669"/>
    <property type="project" value="UniProtKB-KW"/>
</dbReference>
<comment type="caution">
    <text evidence="6">The sequence shown here is derived from an EMBL/GenBank/DDBJ whole genome shotgun (WGS) entry which is preliminary data.</text>
</comment>
<accession>A0A9P5XJ89</accession>
<gene>
    <name evidence="6" type="ORF">P691DRAFT_294566</name>
</gene>
<evidence type="ECO:0000256" key="2">
    <source>
        <dbReference type="ARBA" id="ARBA00022801"/>
    </source>
</evidence>
<dbReference type="OrthoDB" id="6513042at2759"/>
<dbReference type="Proteomes" id="UP000807342">
    <property type="component" value="Unassembled WGS sequence"/>
</dbReference>
<name>A0A9P5XJ89_9AGAR</name>
<protein>
    <submittedName>
        <fullName evidence="6">P-loop containing nucleoside triphosphate hydrolase protein</fullName>
    </submittedName>
</protein>
<dbReference type="Gene3D" id="3.40.50.300">
    <property type="entry name" value="P-loop containing nucleotide triphosphate hydrolases"/>
    <property type="match status" value="2"/>
</dbReference>
<reference evidence="6" key="1">
    <citation type="submission" date="2020-11" db="EMBL/GenBank/DDBJ databases">
        <authorList>
            <consortium name="DOE Joint Genome Institute"/>
            <person name="Ahrendt S."/>
            <person name="Riley R."/>
            <person name="Andreopoulos W."/>
            <person name="Labutti K."/>
            <person name="Pangilinan J."/>
            <person name="Ruiz-Duenas F.J."/>
            <person name="Barrasa J.M."/>
            <person name="Sanchez-Garcia M."/>
            <person name="Camarero S."/>
            <person name="Miyauchi S."/>
            <person name="Serrano A."/>
            <person name="Linde D."/>
            <person name="Babiker R."/>
            <person name="Drula E."/>
            <person name="Ayuso-Fernandez I."/>
            <person name="Pacheco R."/>
            <person name="Padilla G."/>
            <person name="Ferreira P."/>
            <person name="Barriuso J."/>
            <person name="Kellner H."/>
            <person name="Castanera R."/>
            <person name="Alfaro M."/>
            <person name="Ramirez L."/>
            <person name="Pisabarro A.G."/>
            <person name="Kuo A."/>
            <person name="Tritt A."/>
            <person name="Lipzen A."/>
            <person name="He G."/>
            <person name="Yan M."/>
            <person name="Ng V."/>
            <person name="Cullen D."/>
            <person name="Martin F."/>
            <person name="Rosso M.-N."/>
            <person name="Henrissat B."/>
            <person name="Hibbett D."/>
            <person name="Martinez A.T."/>
            <person name="Grigoriev I.V."/>
        </authorList>
    </citation>
    <scope>NUCLEOTIDE SEQUENCE</scope>
    <source>
        <strain evidence="6">MF-IS2</strain>
    </source>
</reference>
<keyword evidence="3" id="KW-0347">Helicase</keyword>
<dbReference type="Pfam" id="PF13087">
    <property type="entry name" value="AAA_12"/>
    <property type="match status" value="1"/>
</dbReference>
<dbReference type="EMBL" id="MU151078">
    <property type="protein sequence ID" value="KAF9451888.1"/>
    <property type="molecule type" value="Genomic_DNA"/>
</dbReference>
<evidence type="ECO:0000256" key="1">
    <source>
        <dbReference type="ARBA" id="ARBA00022741"/>
    </source>
</evidence>
<organism evidence="6 7">
    <name type="scientific">Macrolepiota fuliginosa MF-IS2</name>
    <dbReference type="NCBI Taxonomy" id="1400762"/>
    <lineage>
        <taxon>Eukaryota</taxon>
        <taxon>Fungi</taxon>
        <taxon>Dikarya</taxon>
        <taxon>Basidiomycota</taxon>
        <taxon>Agaricomycotina</taxon>
        <taxon>Agaricomycetes</taxon>
        <taxon>Agaricomycetidae</taxon>
        <taxon>Agaricales</taxon>
        <taxon>Agaricineae</taxon>
        <taxon>Agaricaceae</taxon>
        <taxon>Macrolepiota</taxon>
    </lineage>
</organism>
<dbReference type="AlphaFoldDB" id="A0A9P5XJ89"/>
<dbReference type="InterPro" id="IPR027417">
    <property type="entry name" value="P-loop_NTPase"/>
</dbReference>
<keyword evidence="4" id="KW-0067">ATP-binding</keyword>
<sequence>MSIFPLAQNILPKHKDGVTAQSIHVNDLSERHLDSFLSSVVDGKIGLAPAYDTQQTLTYIAFASRVHVLVIKLNTKSPNSKLSVQKRQLLGARIFMDSALSKYAFHMDKLCTSLFCDSLLRVVSGVDILSGLRKDRHLLSTKALSLGGKEAVNEIGLNHLFRNEESSKADQSIIAIQAWAAYQASLLQSASSTKFIDTTIFSEQELSFLAKVICDAEKLKHLKPLTMKNEIEDDYKVFRGQLTAKSARFSNRVRDLGSNQTLEIRFSTPSGPKVKSTKALQSVNGRSVRVNLPGAPKARGMTIFTQGREDPTQAEALCTNILILVIQKDDSFLTLPFVQEIWFPGSLNAKRSPLSIFSRHVPITFEARQLNKSQETAVKMILPNQSSKRLVLVQGPPGTGKTTVIAATVVSIMASSDEDRTTWLLAQSNVAVKNIAEKLADVDFLDFKLLVSKDFHFDWHEHLYEKIEGNIIRSDDFPTSIVAAERQLLGSRVILCTLSMLSNDRISRFAQLVPPTLLIIDEASQIQVGDYVPMLHRYQKTIRKLVFIGDDKQLPPYGQGDIKSIQSIFELPHLRKQAIFLDTQYRMPVPIGKFISQKVYGGRLKTVHPITSNRCCRFVDVSHGQEKRRGTSWINEKQGDMIISLARKMQGHSFRIVTPYDAQRALLENSLKSTELEWEDKVFNVDSFQGGPHFISYCFRMLSPI</sequence>
<dbReference type="Pfam" id="PF13604">
    <property type="entry name" value="AAA_30"/>
    <property type="match status" value="1"/>
</dbReference>
<evidence type="ECO:0000256" key="4">
    <source>
        <dbReference type="ARBA" id="ARBA00022840"/>
    </source>
</evidence>
<evidence type="ECO:0000313" key="6">
    <source>
        <dbReference type="EMBL" id="KAF9451888.1"/>
    </source>
</evidence>
<dbReference type="CDD" id="cd17934">
    <property type="entry name" value="DEXXQc_Upf1-like"/>
    <property type="match status" value="1"/>
</dbReference>
<feature type="domain" description="DNA2/NAM7 helicase-like C-terminal" evidence="5">
    <location>
        <begin position="567"/>
        <end position="690"/>
    </location>
</feature>